<protein>
    <submittedName>
        <fullName evidence="2">Uncharacterized protein</fullName>
    </submittedName>
</protein>
<dbReference type="EMBL" id="VSSQ01000021">
    <property type="protein sequence ID" value="MPL63373.1"/>
    <property type="molecule type" value="Genomic_DNA"/>
</dbReference>
<accession>A0A644T8V9</accession>
<feature type="compositionally biased region" description="Low complexity" evidence="1">
    <location>
        <begin position="20"/>
        <end position="31"/>
    </location>
</feature>
<evidence type="ECO:0000313" key="2">
    <source>
        <dbReference type="EMBL" id="MPL63373.1"/>
    </source>
</evidence>
<sequence length="45" mass="4568">MGKKKGQQQKPPDKVSLNHVGGVANDAGGVDPSADENLIRLSGGP</sequence>
<reference evidence="2" key="1">
    <citation type="submission" date="2019-08" db="EMBL/GenBank/DDBJ databases">
        <authorList>
            <person name="Kucharzyk K."/>
            <person name="Murdoch R.W."/>
            <person name="Higgins S."/>
            <person name="Loffler F."/>
        </authorList>
    </citation>
    <scope>NUCLEOTIDE SEQUENCE</scope>
</reference>
<feature type="region of interest" description="Disordered" evidence="1">
    <location>
        <begin position="1"/>
        <end position="45"/>
    </location>
</feature>
<evidence type="ECO:0000256" key="1">
    <source>
        <dbReference type="SAM" id="MobiDB-lite"/>
    </source>
</evidence>
<proteinExistence type="predicted"/>
<dbReference type="AlphaFoldDB" id="A0A644T8V9"/>
<organism evidence="2">
    <name type="scientific">bioreactor metagenome</name>
    <dbReference type="NCBI Taxonomy" id="1076179"/>
    <lineage>
        <taxon>unclassified sequences</taxon>
        <taxon>metagenomes</taxon>
        <taxon>ecological metagenomes</taxon>
    </lineage>
</organism>
<name>A0A644T8V9_9ZZZZ</name>
<comment type="caution">
    <text evidence="2">The sequence shown here is derived from an EMBL/GenBank/DDBJ whole genome shotgun (WGS) entry which is preliminary data.</text>
</comment>
<gene>
    <name evidence="2" type="ORF">SDC9_08999</name>
</gene>